<accession>A0A8B9G6E7</accession>
<dbReference type="AlphaFoldDB" id="A0A8B9G6E7"/>
<reference evidence="2" key="2">
    <citation type="submission" date="2025-09" db="UniProtKB">
        <authorList>
            <consortium name="Ensembl"/>
        </authorList>
    </citation>
    <scope>IDENTIFICATION</scope>
</reference>
<keyword evidence="1" id="KW-0175">Coiled coil</keyword>
<dbReference type="PANTHER" id="PTHR14604:SF3">
    <property type="entry name" value="SPERM-ASSOCIATED ANTIGEN 16 PROTEIN"/>
    <property type="match status" value="1"/>
</dbReference>
<evidence type="ECO:0000313" key="2">
    <source>
        <dbReference type="Ensembl" id="ENSACOP00000019829.1"/>
    </source>
</evidence>
<name>A0A8B9G6E7_9PSIT</name>
<organism evidence="2 3">
    <name type="scientific">Amazona collaria</name>
    <name type="common">yellow-billed parrot</name>
    <dbReference type="NCBI Taxonomy" id="241587"/>
    <lineage>
        <taxon>Eukaryota</taxon>
        <taxon>Metazoa</taxon>
        <taxon>Chordata</taxon>
        <taxon>Craniata</taxon>
        <taxon>Vertebrata</taxon>
        <taxon>Euteleostomi</taxon>
        <taxon>Archelosauria</taxon>
        <taxon>Archosauria</taxon>
        <taxon>Dinosauria</taxon>
        <taxon>Saurischia</taxon>
        <taxon>Theropoda</taxon>
        <taxon>Coelurosauria</taxon>
        <taxon>Aves</taxon>
        <taxon>Neognathae</taxon>
        <taxon>Neoaves</taxon>
        <taxon>Telluraves</taxon>
        <taxon>Australaves</taxon>
        <taxon>Psittaciformes</taxon>
        <taxon>Psittacidae</taxon>
        <taxon>Amazona</taxon>
    </lineage>
</organism>
<dbReference type="Proteomes" id="UP000694522">
    <property type="component" value="Unplaced"/>
</dbReference>
<sequence>MDDFFCNFLVRLGMSRTLNCFQTEWYELVQRGLLTAKDIELVPTVYTRNQQLEAENMRLKKDLENYKHAANKAKEAFLKMQKERDFHRMHHKRVVQEKNRLICDIKRLKAHYASYEPVLKQLTEKYQTVLRQKMLTTLERDRAVGQVNTTMVNTTSIAVRNAFVFHFGKYTGAALRESAMCKPCYAFTVDGLRKGVIFPQIHMLPSVPLQISYLFFPRITFPSQKKIHEDIGQFFCFVSGIIE</sequence>
<protein>
    <submittedName>
        <fullName evidence="2">Sperm associated antigen 16</fullName>
    </submittedName>
</protein>
<dbReference type="InterPro" id="IPR050995">
    <property type="entry name" value="WD-F-box_domain-protein"/>
</dbReference>
<dbReference type="PANTHER" id="PTHR14604">
    <property type="entry name" value="WD40 REPEAT PF20"/>
    <property type="match status" value="1"/>
</dbReference>
<dbReference type="GO" id="GO:0035082">
    <property type="term" value="P:axoneme assembly"/>
    <property type="evidence" value="ECO:0007669"/>
    <property type="project" value="TreeGrafter"/>
</dbReference>
<feature type="coiled-coil region" evidence="1">
    <location>
        <begin position="49"/>
        <end position="83"/>
    </location>
</feature>
<reference evidence="2" key="1">
    <citation type="submission" date="2025-08" db="UniProtKB">
        <authorList>
            <consortium name="Ensembl"/>
        </authorList>
    </citation>
    <scope>IDENTIFICATION</scope>
</reference>
<keyword evidence="3" id="KW-1185">Reference proteome</keyword>
<evidence type="ECO:0000313" key="3">
    <source>
        <dbReference type="Proteomes" id="UP000694522"/>
    </source>
</evidence>
<dbReference type="GO" id="GO:1990716">
    <property type="term" value="C:axonemal central apparatus"/>
    <property type="evidence" value="ECO:0007669"/>
    <property type="project" value="TreeGrafter"/>
</dbReference>
<proteinExistence type="predicted"/>
<dbReference type="Ensembl" id="ENSACOT00000020537.1">
    <property type="protein sequence ID" value="ENSACOP00000019829.1"/>
    <property type="gene ID" value="ENSACOG00000013645.1"/>
</dbReference>
<evidence type="ECO:0000256" key="1">
    <source>
        <dbReference type="SAM" id="Coils"/>
    </source>
</evidence>